<dbReference type="CDD" id="cd05930">
    <property type="entry name" value="A_NRPS"/>
    <property type="match status" value="2"/>
</dbReference>
<dbReference type="Gene3D" id="3.30.559.10">
    <property type="entry name" value="Chloramphenicol acetyltransferase-like domain"/>
    <property type="match status" value="2"/>
</dbReference>
<dbReference type="PROSITE" id="PS50075">
    <property type="entry name" value="CARRIER"/>
    <property type="match status" value="2"/>
</dbReference>
<dbReference type="EMBL" id="PXZM01000038">
    <property type="protein sequence ID" value="PSJ90153.1"/>
    <property type="molecule type" value="Genomic_DNA"/>
</dbReference>
<feature type="domain" description="Carrier" evidence="9">
    <location>
        <begin position="1827"/>
        <end position="1902"/>
    </location>
</feature>
<dbReference type="GO" id="GO:0043041">
    <property type="term" value="P:amino acid activation for nonribosomal peptide biosynthetic process"/>
    <property type="evidence" value="ECO:0007669"/>
    <property type="project" value="TreeGrafter"/>
</dbReference>
<dbReference type="FunFam" id="3.30.559.10:FF:000012">
    <property type="entry name" value="Non-ribosomal peptide synthetase"/>
    <property type="match status" value="1"/>
</dbReference>
<keyword evidence="11" id="KW-1185">Reference proteome</keyword>
<dbReference type="InterPro" id="IPR020845">
    <property type="entry name" value="AMP-binding_CS"/>
</dbReference>
<dbReference type="Pfam" id="PF13193">
    <property type="entry name" value="AMP-binding_C"/>
    <property type="match status" value="2"/>
</dbReference>
<sequence>MSMEDQMNHWPSDLAGEVPLLQLPLDISRHHHTGYVGETQSIDLSDTVSRQAMQMGIQEKTDLFPVLLAAYHSYLYRYTGQNDIRIGLMTDTVFWINRVLVDGTMNVKQLVTEVKDKVGKEQKFASDSGTKPFFHTLLRVKKTGNVDTMDKLSIEYDGSHVDLRVDVEEGDVLRISFTYNARLFTQETIRRMLENFCNWIEQVVTNRETPVNQLRLITKSQESELLDVWCRNDESNELPETILTAFDYQANHHPEAIALVYRQEEVTYRELDIRSNQLAHHLRKIGVTRETLVGICLERSIEMIVSILGVLKAGGAYVPMDPAYPVQRLRYLIEDAELPIVIVNEASVDKIPDGVKTINLSDDSEIISNESMNKPDYQVNGNDLAYVIYTSGSTGNPKGVMIEHRSIMNFLQTLERRSELANTDRILQKTSISFDASVWELFWWMLKGASLYILPNGDEKDPALLVKAVERYSITHLEFVPSMLKVVLDYIENDGSSSALASLKYVTAGGEVLPPQVVQKFTQRLTIPHGTTLYNTYGPTEATVEVASYKCTPDDHRSSIPIGKPNCQTLLYVFNEHLQIQPVGVAGELYIGGAGVARGYLNRPELTEERFISDPYRPESDSRLYRTGDLARYAADGNLEYLGRNDNQVKVRGYRIELEEIETILSTHPSIEQSIIVAQKDSYENNKLIAYVIGTGSITEWRDYLKAQLPEYMVPAYFVKMDVFPRMPSGKIDIKSLPEVGNSRPHISAEYKEAKTESERQLLDIWKDLFGYDEIGVEDNFFELGGHSLLGTQVVARIRATFKKELPLSTLFQYPTIRSIVPVINAAEDTYSMDAFPAISRASRDRDLPLSYSQERVWFLEQLSSNNLAYIFQATMKVRGMLDIPILNRCFTEIVRRHEIFRTVFLEKNGQPYQVIYEPFDVKLPVIDVSHVPESDRAREVQRLIQEEIKNPIDISQLPLARWLVYKISDRESVILFVEHHLIHDGWSFRKFLKELFTLYSAYLENKPSPLADLPIQFADYCVWQNEMFKRGKENKQLTYWKNLLSRADGILELPTDRPRPVNQTFNGNMFTHLIPEELYLQLRDYCMKTNTTLFMVMMAAFQTLLHRYSNQEDIIVGSGIANRRWRDTEDLIGMFVNNIVIRTQFTDKMTFQDVLQAVKMSALEAYENQEIPFDQVVDALKMKRDQSRNPVFQVMFSFQDTKVTHLPVPNLDIQLTEGISNGSAKFDMNVVVTNHSELSDSLLTKEEYGSISLDWEYNTDLYDESTMRRMIEHYIELLKSVLTHSDQTLHAMPMLTVSEQNQIREKWNDTSVAFADQKTIHQIFEEQVDRTPEQIAVIFENEQWTYRQINHRANTLARKLRNLGVKPDTLVGLMTERSPDMMIGILGILKAGGAYMPMDTMAPKERMSYILHDSDTKVVVMQEKFRTSIDFNGPVLLFGEDMSDQEVECDNLEPVAQSTNLAYVIYTSGSTGAPKGVMIEHRSVVNRMNWMVHRYPMGEHDTLMQKTPYCFDVSVTELVLWFFTGSKLCFLAPHAEKDPELIVKTVAQHQITYIHFVPSMLSIFLDHLQSNDCANEIKTLQRVYTTGEALTTEQVQRFHRLIQQRNQTTLHNLYGPTETTIEVTYYDCHGDSKVIPIGKPIDNTQAYIINKECHLQPVGVMGELVIGGVGLARGYVGKPELTAERFIPNPYGRLSEEKMYKTGDYARWMPDGNIEYIGRMDNQVKIRGYRIELGEIEALMRKQQGAGEVAVIAHEFEPGDKRLIAYYSGATTVEEYKHHLQKQLPPYMIPSYFVQVEKMPLTSSGKLDRKALPLPDSHTVSHHYSAPRNTTEELLALIWSDILRIDQIGVFDSFFDLGGHSLLATQVASRIREVFGQPLPLRDIFECPTIESLAKRINEWRHGGKATQLPALQLVDRTKPIPLSFGQQRLWFFDQLEPGSNVYNIPYVWSLSGAWDVSGLEKGFNRLIERHEMLRTVFAKQNETAVQLVKPYQPVALPVIDLGDLSVEEEERQVAHHIQRNAERVFDLRQGPLIEAVLMKKGDSEYVLLCTVHHIVFDGWSEDILLDEWMAFYEEAVSGTPADLPPLAIQYGDYAVWQRDWLTDETVNEQLMYWENELAGDLPVLQLPFDHPRPVIQSYRGNMQHIQVEPALLASLKAFSKQEGTTLFMTLLAAYQGFLSRYTGQTDILVGSPVANRNRKEMEGLIGFFVNTLVYRANVEEGPSFRELVAQVKEKALRGQENQDVPFEKIIEAIQPERNTSYSPVFQTIFTMNTHLRDVKEWPNRKIEPVTTVIKVAKFDLSISIEVMNEHSVWISFGYNADLFEYATIQRMIGHFVNWLEQVTACPDESIENLRLISEDEEKQLLELWKSN</sequence>
<dbReference type="Pfam" id="PF00501">
    <property type="entry name" value="AMP-binding"/>
    <property type="match status" value="2"/>
</dbReference>
<dbReference type="InterPro" id="IPR009081">
    <property type="entry name" value="PP-bd_ACP"/>
</dbReference>
<dbReference type="PROSITE" id="PS00455">
    <property type="entry name" value="AMP_BINDING"/>
    <property type="match status" value="2"/>
</dbReference>
<evidence type="ECO:0000256" key="5">
    <source>
        <dbReference type="ARBA" id="ARBA00022598"/>
    </source>
</evidence>
<dbReference type="InterPro" id="IPR045851">
    <property type="entry name" value="AMP-bd_C_sf"/>
</dbReference>
<dbReference type="InterPro" id="IPR006162">
    <property type="entry name" value="Ppantetheine_attach_site"/>
</dbReference>
<dbReference type="PANTHER" id="PTHR45527">
    <property type="entry name" value="NONRIBOSOMAL PEPTIDE SYNTHETASE"/>
    <property type="match status" value="1"/>
</dbReference>
<comment type="cofactor">
    <cofactor evidence="1">
        <name>pantetheine 4'-phosphate</name>
        <dbReference type="ChEBI" id="CHEBI:47942"/>
    </cofactor>
</comment>
<protein>
    <submittedName>
        <fullName evidence="10">Non-ribosomal peptide synthetase</fullName>
    </submittedName>
</protein>
<proteinExistence type="inferred from homology"/>
<dbReference type="InterPro" id="IPR020806">
    <property type="entry name" value="PKS_PP-bd"/>
</dbReference>
<evidence type="ECO:0000256" key="4">
    <source>
        <dbReference type="ARBA" id="ARBA00022553"/>
    </source>
</evidence>
<dbReference type="Gene3D" id="2.30.38.10">
    <property type="entry name" value="Luciferase, Domain 3"/>
    <property type="match status" value="2"/>
</dbReference>
<dbReference type="GO" id="GO:0072330">
    <property type="term" value="P:monocarboxylic acid biosynthetic process"/>
    <property type="evidence" value="ECO:0007669"/>
    <property type="project" value="UniProtKB-ARBA"/>
</dbReference>
<dbReference type="OrthoDB" id="9765680at2"/>
<dbReference type="SUPFAM" id="SSF52777">
    <property type="entry name" value="CoA-dependent acyltransferases"/>
    <property type="match status" value="5"/>
</dbReference>
<dbReference type="CDD" id="cd19531">
    <property type="entry name" value="LCL_NRPS-like"/>
    <property type="match status" value="2"/>
</dbReference>
<keyword evidence="5" id="KW-0436">Ligase</keyword>
<dbReference type="FunFam" id="2.30.38.10:FF:000001">
    <property type="entry name" value="Non-ribosomal peptide synthetase PvdI"/>
    <property type="match status" value="2"/>
</dbReference>
<dbReference type="GO" id="GO:0016874">
    <property type="term" value="F:ligase activity"/>
    <property type="evidence" value="ECO:0007669"/>
    <property type="project" value="UniProtKB-KW"/>
</dbReference>
<dbReference type="GO" id="GO:0044550">
    <property type="term" value="P:secondary metabolite biosynthetic process"/>
    <property type="evidence" value="ECO:0007669"/>
    <property type="project" value="UniProtKB-ARBA"/>
</dbReference>
<dbReference type="FunFam" id="3.30.300.30:FF:000010">
    <property type="entry name" value="Enterobactin synthetase component F"/>
    <property type="match status" value="1"/>
</dbReference>
<dbReference type="GO" id="GO:0017000">
    <property type="term" value="P:antibiotic biosynthetic process"/>
    <property type="evidence" value="ECO:0007669"/>
    <property type="project" value="UniProtKB-KW"/>
</dbReference>
<dbReference type="PANTHER" id="PTHR45527:SF14">
    <property type="entry name" value="PLIPASTATIN SYNTHASE SUBUNIT B"/>
    <property type="match status" value="1"/>
</dbReference>
<reference evidence="10 11" key="1">
    <citation type="submission" date="2018-03" db="EMBL/GenBank/DDBJ databases">
        <title>Brevisbacillus phylogenomics.</title>
        <authorList>
            <person name="Dunlap C."/>
        </authorList>
    </citation>
    <scope>NUCLEOTIDE SEQUENCE [LARGE SCALE GENOMIC DNA]</scope>
    <source>
        <strain evidence="10 11">NRRL NRS-1210</strain>
    </source>
</reference>
<comment type="similarity">
    <text evidence="2">Belongs to the ATP-dependent AMP-binding enzyme family.</text>
</comment>
<dbReference type="FunFam" id="1.10.1200.10:FF:000016">
    <property type="entry name" value="Non-ribosomal peptide synthase"/>
    <property type="match status" value="1"/>
</dbReference>
<evidence type="ECO:0000256" key="8">
    <source>
        <dbReference type="ARBA" id="ARBA00023268"/>
    </source>
</evidence>
<feature type="domain" description="Carrier" evidence="9">
    <location>
        <begin position="753"/>
        <end position="828"/>
    </location>
</feature>
<dbReference type="Gene3D" id="3.30.300.30">
    <property type="match status" value="2"/>
</dbReference>
<dbReference type="Gene3D" id="1.10.1200.10">
    <property type="entry name" value="ACP-like"/>
    <property type="match status" value="2"/>
</dbReference>
<keyword evidence="8" id="KW-0511">Multifunctional enzyme</keyword>
<accession>A0A2P7UTH5</accession>
<dbReference type="Pfam" id="PF00550">
    <property type="entry name" value="PP-binding"/>
    <property type="match status" value="2"/>
</dbReference>
<dbReference type="NCBIfam" id="TIGR01733">
    <property type="entry name" value="AA-adenyl-dom"/>
    <property type="match status" value="2"/>
</dbReference>
<dbReference type="SUPFAM" id="SSF56801">
    <property type="entry name" value="Acetyl-CoA synthetase-like"/>
    <property type="match status" value="2"/>
</dbReference>
<dbReference type="GO" id="GO:0008610">
    <property type="term" value="P:lipid biosynthetic process"/>
    <property type="evidence" value="ECO:0007669"/>
    <property type="project" value="UniProtKB-ARBA"/>
</dbReference>
<dbReference type="GO" id="GO:0005829">
    <property type="term" value="C:cytosol"/>
    <property type="evidence" value="ECO:0007669"/>
    <property type="project" value="TreeGrafter"/>
</dbReference>
<dbReference type="InterPro" id="IPR001242">
    <property type="entry name" value="Condensation_dom"/>
</dbReference>
<dbReference type="PROSITE" id="PS00012">
    <property type="entry name" value="PHOSPHOPANTETHEINE"/>
    <property type="match status" value="2"/>
</dbReference>
<evidence type="ECO:0000259" key="9">
    <source>
        <dbReference type="PROSITE" id="PS50075"/>
    </source>
</evidence>
<gene>
    <name evidence="10" type="ORF">C7R93_22510</name>
</gene>
<name>A0A2P7UTH5_9BACL</name>
<evidence type="ECO:0000256" key="3">
    <source>
        <dbReference type="ARBA" id="ARBA00022450"/>
    </source>
</evidence>
<organism evidence="10 11">
    <name type="scientific">Brevibacillus fortis</name>
    <dbReference type="NCBI Taxonomy" id="2126352"/>
    <lineage>
        <taxon>Bacteria</taxon>
        <taxon>Bacillati</taxon>
        <taxon>Bacillota</taxon>
        <taxon>Bacilli</taxon>
        <taxon>Bacillales</taxon>
        <taxon>Paenibacillaceae</taxon>
        <taxon>Brevibacillus</taxon>
    </lineage>
</organism>
<comment type="caution">
    <text evidence="10">The sequence shown here is derived from an EMBL/GenBank/DDBJ whole genome shotgun (WGS) entry which is preliminary data.</text>
</comment>
<keyword evidence="4" id="KW-0597">Phosphoprotein</keyword>
<dbReference type="FunFam" id="1.10.1200.10:FF:000005">
    <property type="entry name" value="Nonribosomal peptide synthetase 1"/>
    <property type="match status" value="1"/>
</dbReference>
<dbReference type="InterPro" id="IPR036736">
    <property type="entry name" value="ACP-like_sf"/>
</dbReference>
<dbReference type="GO" id="GO:0031177">
    <property type="term" value="F:phosphopantetheine binding"/>
    <property type="evidence" value="ECO:0007669"/>
    <property type="project" value="InterPro"/>
</dbReference>
<dbReference type="FunFam" id="3.40.50.980:FF:000001">
    <property type="entry name" value="Non-ribosomal peptide synthetase"/>
    <property type="match status" value="2"/>
</dbReference>
<dbReference type="Proteomes" id="UP000240419">
    <property type="component" value="Unassembled WGS sequence"/>
</dbReference>
<evidence type="ECO:0000256" key="1">
    <source>
        <dbReference type="ARBA" id="ARBA00001957"/>
    </source>
</evidence>
<evidence type="ECO:0000256" key="7">
    <source>
        <dbReference type="ARBA" id="ARBA00023194"/>
    </source>
</evidence>
<dbReference type="FunFam" id="3.40.50.12780:FF:000012">
    <property type="entry name" value="Non-ribosomal peptide synthetase"/>
    <property type="match status" value="2"/>
</dbReference>
<evidence type="ECO:0000256" key="6">
    <source>
        <dbReference type="ARBA" id="ARBA00022737"/>
    </source>
</evidence>
<keyword evidence="7" id="KW-0045">Antibiotic biosynthesis</keyword>
<dbReference type="SUPFAM" id="SSF47336">
    <property type="entry name" value="ACP-like"/>
    <property type="match status" value="2"/>
</dbReference>
<dbReference type="Gene3D" id="3.40.50.980">
    <property type="match status" value="4"/>
</dbReference>
<dbReference type="RefSeq" id="WP_106840919.1">
    <property type="nucleotide sequence ID" value="NZ_JBCNIW010000017.1"/>
</dbReference>
<dbReference type="Pfam" id="PF00668">
    <property type="entry name" value="Condensation"/>
    <property type="match status" value="3"/>
</dbReference>
<dbReference type="NCBIfam" id="NF003417">
    <property type="entry name" value="PRK04813.1"/>
    <property type="match status" value="2"/>
</dbReference>
<dbReference type="InterPro" id="IPR010071">
    <property type="entry name" value="AA_adenyl_dom"/>
</dbReference>
<dbReference type="InterPro" id="IPR023213">
    <property type="entry name" value="CAT-like_dom_sf"/>
</dbReference>
<dbReference type="InterPro" id="IPR000873">
    <property type="entry name" value="AMP-dep_synth/lig_dom"/>
</dbReference>
<dbReference type="SMART" id="SM00823">
    <property type="entry name" value="PKS_PP"/>
    <property type="match status" value="2"/>
</dbReference>
<evidence type="ECO:0000256" key="2">
    <source>
        <dbReference type="ARBA" id="ARBA00006432"/>
    </source>
</evidence>
<evidence type="ECO:0000313" key="11">
    <source>
        <dbReference type="Proteomes" id="UP000240419"/>
    </source>
</evidence>
<evidence type="ECO:0000313" key="10">
    <source>
        <dbReference type="EMBL" id="PSJ90153.1"/>
    </source>
</evidence>
<dbReference type="Gene3D" id="3.30.559.30">
    <property type="entry name" value="Nonribosomal peptide synthetase, condensation domain"/>
    <property type="match status" value="4"/>
</dbReference>
<keyword evidence="6" id="KW-0677">Repeat</keyword>
<dbReference type="InterPro" id="IPR025110">
    <property type="entry name" value="AMP-bd_C"/>
</dbReference>
<keyword evidence="3" id="KW-0596">Phosphopantetheine</keyword>